<feature type="repeat" description="TPR" evidence="3">
    <location>
        <begin position="498"/>
        <end position="531"/>
    </location>
</feature>
<evidence type="ECO:0000313" key="6">
    <source>
        <dbReference type="Proteomes" id="UP001189813"/>
    </source>
</evidence>
<dbReference type="SMART" id="SM00421">
    <property type="entry name" value="HTH_LUXR"/>
    <property type="match status" value="1"/>
</dbReference>
<dbReference type="PANTHER" id="PTHR16305">
    <property type="entry name" value="TESTICULAR SOLUBLE ADENYLYL CYCLASE"/>
    <property type="match status" value="1"/>
</dbReference>
<dbReference type="InterPro" id="IPR011990">
    <property type="entry name" value="TPR-like_helical_dom_sf"/>
</dbReference>
<dbReference type="Pfam" id="PF13176">
    <property type="entry name" value="TPR_7"/>
    <property type="match status" value="1"/>
</dbReference>
<keyword evidence="2" id="KW-0067">ATP-binding</keyword>
<keyword evidence="1" id="KW-0547">Nucleotide-binding</keyword>
<dbReference type="PROSITE" id="PS50043">
    <property type="entry name" value="HTH_LUXR_2"/>
    <property type="match status" value="1"/>
</dbReference>
<dbReference type="SUPFAM" id="SSF48452">
    <property type="entry name" value="TPR-like"/>
    <property type="match status" value="2"/>
</dbReference>
<dbReference type="InterPro" id="IPR041664">
    <property type="entry name" value="AAA_16"/>
</dbReference>
<feature type="domain" description="HTH luxR-type" evidence="4">
    <location>
        <begin position="956"/>
        <end position="1021"/>
    </location>
</feature>
<dbReference type="Pfam" id="PF00196">
    <property type="entry name" value="GerE"/>
    <property type="match status" value="1"/>
</dbReference>
<dbReference type="Gene3D" id="1.25.40.10">
    <property type="entry name" value="Tetratricopeptide repeat domain"/>
    <property type="match status" value="2"/>
</dbReference>
<dbReference type="InterPro" id="IPR027417">
    <property type="entry name" value="P-loop_NTPase"/>
</dbReference>
<evidence type="ECO:0000259" key="4">
    <source>
        <dbReference type="PROSITE" id="PS50043"/>
    </source>
</evidence>
<sequence>MHCTRCHRLCRPDAKFCDGCGTPLPAGSASPGDGAANTDSASATARFVGREHELEVLGRLLTRAQDGTGGIAALAGEPGIGKTRTAEIVAQEAERHGMQALWGRCNEEPGAPPYWPWQQLVRGWIASHDEGCIRQALACGVAPLAEIVPDLADRLPDPVRDRAIATPSTEVAQARFRLFDAVNTFWQRAAQQHPLLLILDNLHWADASSLRLLEFLAPDLCGSRILLLVTYRDVELSRQHPLSATLGELARQPRFERLRLSGLTHAETAHMMELAGGATLAPALVDAIHAQTEGNPLFVGEMTRLLAQEDSAASTGYVLRIPEGIKEVIGRRLNRLSTNANKVLTAAAVVGRAFEFRLLIALADDVDEDICSAAIDEALQARLVEALREPGHYHFAHALFRETLYDEIPIPRRSRLHLKLAHAIEMIHGDDLEPHLPALAYHHWAALPGGDAALAVDYAQRAARRADRQLAHEESARYCQMALQAMDAGSGLSRDTRCTLLNALGAAYSHAGDWLQAMQTFKEAARLSAECGNARELAHAALGFETASWAPGLPGGPAAELLREALAAQGTGEPVMSARLLSALARALIFSGEEAQASRVHEQAIAVARRAGDPATLADTLVATVSLRWQQEHIAERIAASDEAYELARQAGDRTLMCATRAWRFFDDFELGDMASWRANLEEYERSGETLRQPFIHYTGSMSRAMHALFEGRFADAERLIPNAYEIARRMPGMDAAGVYGVQMFMLRREQGRLLEVAPLVEYFVQHTSAMEIWQPGIALMHAELGQMEAARKKFDTLANANADFRAIARDGVWVASLTYLAIVCHALGDAARATTLYQLLAPFSRRNLVFGTAIASFGAADAILGALAATMGDWPQAQQHFEAALAMNERQGARPALARTRLHFAQMLLRRGEPGDLDRADVLLTAAEDEAAMLGMAGLPAHIEAARTLAKASAVEHYPAGLSRREAQVLRLVAQGKGNRQIARELFVSPNTVANHVSSILSKTHSANRAEAAAFAIRHALL</sequence>
<dbReference type="InterPro" id="IPR000792">
    <property type="entry name" value="Tscrpt_reg_LuxR_C"/>
</dbReference>
<dbReference type="SUPFAM" id="SSF46894">
    <property type="entry name" value="C-terminal effector domain of the bipartite response regulators"/>
    <property type="match status" value="1"/>
</dbReference>
<dbReference type="InterPro" id="IPR019734">
    <property type="entry name" value="TPR_rpt"/>
</dbReference>
<dbReference type="Gene3D" id="1.10.10.10">
    <property type="entry name" value="Winged helix-like DNA-binding domain superfamily/Winged helix DNA-binding domain"/>
    <property type="match status" value="1"/>
</dbReference>
<dbReference type="PROSITE" id="PS50005">
    <property type="entry name" value="TPR"/>
    <property type="match status" value="1"/>
</dbReference>
<dbReference type="Pfam" id="PF13191">
    <property type="entry name" value="AAA_16"/>
    <property type="match status" value="1"/>
</dbReference>
<dbReference type="SUPFAM" id="SSF52540">
    <property type="entry name" value="P-loop containing nucleoside triphosphate hydrolases"/>
    <property type="match status" value="1"/>
</dbReference>
<reference evidence="5 6" key="1">
    <citation type="submission" date="2023-07" db="EMBL/GenBank/DDBJ databases">
        <authorList>
            <person name="Peeters C."/>
        </authorList>
    </citation>
    <scope>NUCLEOTIDE SEQUENCE [LARGE SCALE GENOMIC DNA]</scope>
    <source>
        <strain evidence="5 6">LMG 19083</strain>
    </source>
</reference>
<dbReference type="Proteomes" id="UP001189813">
    <property type="component" value="Unassembled WGS sequence"/>
</dbReference>
<dbReference type="CDD" id="cd06170">
    <property type="entry name" value="LuxR_C_like"/>
    <property type="match status" value="1"/>
</dbReference>
<evidence type="ECO:0000256" key="3">
    <source>
        <dbReference type="PROSITE-ProRule" id="PRU00339"/>
    </source>
</evidence>
<dbReference type="EMBL" id="CATZBU010000011">
    <property type="protein sequence ID" value="CAJ0803073.1"/>
    <property type="molecule type" value="Genomic_DNA"/>
</dbReference>
<proteinExistence type="predicted"/>
<organism evidence="5 6">
    <name type="scientific">Ralstonia psammae</name>
    <dbReference type="NCBI Taxonomy" id="3058598"/>
    <lineage>
        <taxon>Bacteria</taxon>
        <taxon>Pseudomonadati</taxon>
        <taxon>Pseudomonadota</taxon>
        <taxon>Betaproteobacteria</taxon>
        <taxon>Burkholderiales</taxon>
        <taxon>Burkholderiaceae</taxon>
        <taxon>Ralstonia</taxon>
    </lineage>
</organism>
<dbReference type="Gene3D" id="3.40.50.300">
    <property type="entry name" value="P-loop containing nucleotide triphosphate hydrolases"/>
    <property type="match status" value="1"/>
</dbReference>
<dbReference type="PRINTS" id="PR00038">
    <property type="entry name" value="HTHLUXR"/>
</dbReference>
<protein>
    <recommendedName>
        <fullName evidence="4">HTH luxR-type domain-containing protein</fullName>
    </recommendedName>
</protein>
<gene>
    <name evidence="5" type="ORF">LMG19083_03824</name>
</gene>
<evidence type="ECO:0000256" key="1">
    <source>
        <dbReference type="ARBA" id="ARBA00022741"/>
    </source>
</evidence>
<comment type="caution">
    <text evidence="5">The sequence shown here is derived from an EMBL/GenBank/DDBJ whole genome shotgun (WGS) entry which is preliminary data.</text>
</comment>
<keyword evidence="3" id="KW-0802">TPR repeat</keyword>
<dbReference type="InterPro" id="IPR016032">
    <property type="entry name" value="Sig_transdc_resp-reg_C-effctor"/>
</dbReference>
<dbReference type="SMART" id="SM00028">
    <property type="entry name" value="TPR"/>
    <property type="match status" value="3"/>
</dbReference>
<evidence type="ECO:0000256" key="2">
    <source>
        <dbReference type="ARBA" id="ARBA00022840"/>
    </source>
</evidence>
<dbReference type="PANTHER" id="PTHR16305:SF28">
    <property type="entry name" value="GUANYLATE CYCLASE DOMAIN-CONTAINING PROTEIN"/>
    <property type="match status" value="1"/>
</dbReference>
<dbReference type="PROSITE" id="PS00622">
    <property type="entry name" value="HTH_LUXR_1"/>
    <property type="match status" value="1"/>
</dbReference>
<dbReference type="InterPro" id="IPR036388">
    <property type="entry name" value="WH-like_DNA-bd_sf"/>
</dbReference>
<accession>A0ABN9J9L3</accession>
<keyword evidence="6" id="KW-1185">Reference proteome</keyword>
<evidence type="ECO:0000313" key="5">
    <source>
        <dbReference type="EMBL" id="CAJ0803073.1"/>
    </source>
</evidence>
<dbReference type="RefSeq" id="WP_316667584.1">
    <property type="nucleotide sequence ID" value="NZ_CATZBU010000011.1"/>
</dbReference>
<name>A0ABN9J9L3_9RALS</name>